<proteinExistence type="predicted"/>
<organism evidence="2 3">
    <name type="scientific">Portunus trituberculatus</name>
    <name type="common">Swimming crab</name>
    <name type="synonym">Neptunus trituberculatus</name>
    <dbReference type="NCBI Taxonomy" id="210409"/>
    <lineage>
        <taxon>Eukaryota</taxon>
        <taxon>Metazoa</taxon>
        <taxon>Ecdysozoa</taxon>
        <taxon>Arthropoda</taxon>
        <taxon>Crustacea</taxon>
        <taxon>Multicrustacea</taxon>
        <taxon>Malacostraca</taxon>
        <taxon>Eumalacostraca</taxon>
        <taxon>Eucarida</taxon>
        <taxon>Decapoda</taxon>
        <taxon>Pleocyemata</taxon>
        <taxon>Brachyura</taxon>
        <taxon>Eubrachyura</taxon>
        <taxon>Portunoidea</taxon>
        <taxon>Portunidae</taxon>
        <taxon>Portuninae</taxon>
        <taxon>Portunus</taxon>
    </lineage>
</organism>
<comment type="caution">
    <text evidence="2">The sequence shown here is derived from an EMBL/GenBank/DDBJ whole genome shotgun (WGS) entry which is preliminary data.</text>
</comment>
<gene>
    <name evidence="2" type="ORF">E2C01_050520</name>
</gene>
<reference evidence="2 3" key="1">
    <citation type="submission" date="2019-05" db="EMBL/GenBank/DDBJ databases">
        <title>Another draft genome of Portunus trituberculatus and its Hox gene families provides insights of decapod evolution.</title>
        <authorList>
            <person name="Jeong J.-H."/>
            <person name="Song I."/>
            <person name="Kim S."/>
            <person name="Choi T."/>
            <person name="Kim D."/>
            <person name="Ryu S."/>
            <person name="Kim W."/>
        </authorList>
    </citation>
    <scope>NUCLEOTIDE SEQUENCE [LARGE SCALE GENOMIC DNA]</scope>
    <source>
        <tissue evidence="2">Muscle</tissue>
    </source>
</reference>
<evidence type="ECO:0000256" key="1">
    <source>
        <dbReference type="SAM" id="MobiDB-lite"/>
    </source>
</evidence>
<name>A0A5B7GHR9_PORTR</name>
<keyword evidence="3" id="KW-1185">Reference proteome</keyword>
<protein>
    <submittedName>
        <fullName evidence="2">Uncharacterized protein</fullName>
    </submittedName>
</protein>
<feature type="compositionally biased region" description="Basic and acidic residues" evidence="1">
    <location>
        <begin position="67"/>
        <end position="77"/>
    </location>
</feature>
<evidence type="ECO:0000313" key="2">
    <source>
        <dbReference type="EMBL" id="MPC56558.1"/>
    </source>
</evidence>
<dbReference type="AlphaFoldDB" id="A0A5B7GHR9"/>
<evidence type="ECO:0000313" key="3">
    <source>
        <dbReference type="Proteomes" id="UP000324222"/>
    </source>
</evidence>
<feature type="region of interest" description="Disordered" evidence="1">
    <location>
        <begin position="65"/>
        <end position="89"/>
    </location>
</feature>
<feature type="compositionally biased region" description="Basic residues" evidence="1">
    <location>
        <begin position="78"/>
        <end position="89"/>
    </location>
</feature>
<accession>A0A5B7GHR9</accession>
<dbReference type="Proteomes" id="UP000324222">
    <property type="component" value="Unassembled WGS sequence"/>
</dbReference>
<dbReference type="EMBL" id="VSRR010014034">
    <property type="protein sequence ID" value="MPC56558.1"/>
    <property type="molecule type" value="Genomic_DNA"/>
</dbReference>
<sequence length="89" mass="10401">MPHKETFRTENGPEIVLLWRRWSCASGMAGKGSKMVLFLGIEKDTTEEEEVEVEEVEVEVEEEVEEETVKEVDEKKNKEIKRKLKKTFS</sequence>